<reference evidence="1" key="1">
    <citation type="submission" date="2018-02" db="EMBL/GenBank/DDBJ databases">
        <title>Rhizophora mucronata_Transcriptome.</title>
        <authorList>
            <person name="Meera S.P."/>
            <person name="Sreeshan A."/>
            <person name="Augustine A."/>
        </authorList>
    </citation>
    <scope>NUCLEOTIDE SEQUENCE</scope>
    <source>
        <tissue evidence="1">Leaf</tissue>
    </source>
</reference>
<dbReference type="AlphaFoldDB" id="A0A2P2P384"/>
<evidence type="ECO:0000313" key="1">
    <source>
        <dbReference type="EMBL" id="MBX49246.1"/>
    </source>
</evidence>
<protein>
    <submittedName>
        <fullName evidence="1">Uncharacterized protein</fullName>
    </submittedName>
</protein>
<accession>A0A2P2P384</accession>
<proteinExistence type="predicted"/>
<organism evidence="1">
    <name type="scientific">Rhizophora mucronata</name>
    <name type="common">Asiatic mangrove</name>
    <dbReference type="NCBI Taxonomy" id="61149"/>
    <lineage>
        <taxon>Eukaryota</taxon>
        <taxon>Viridiplantae</taxon>
        <taxon>Streptophyta</taxon>
        <taxon>Embryophyta</taxon>
        <taxon>Tracheophyta</taxon>
        <taxon>Spermatophyta</taxon>
        <taxon>Magnoliopsida</taxon>
        <taxon>eudicotyledons</taxon>
        <taxon>Gunneridae</taxon>
        <taxon>Pentapetalae</taxon>
        <taxon>rosids</taxon>
        <taxon>fabids</taxon>
        <taxon>Malpighiales</taxon>
        <taxon>Rhizophoraceae</taxon>
        <taxon>Rhizophora</taxon>
    </lineage>
</organism>
<sequence length="28" mass="3306">MHLPTKVCNTRTKCLPKWVYSFNSSHNI</sequence>
<name>A0A2P2P384_RHIMU</name>
<dbReference type="EMBL" id="GGEC01068762">
    <property type="protein sequence ID" value="MBX49246.1"/>
    <property type="molecule type" value="Transcribed_RNA"/>
</dbReference>